<feature type="signal peptide" evidence="1">
    <location>
        <begin position="1"/>
        <end position="33"/>
    </location>
</feature>
<dbReference type="CDD" id="cd00158">
    <property type="entry name" value="RHOD"/>
    <property type="match status" value="1"/>
</dbReference>
<protein>
    <submittedName>
        <fullName evidence="3">Rhodanese-like domain-containing protein</fullName>
    </submittedName>
</protein>
<sequence>MSHFFNKLAKTTTAVTCLVMSALVLITSNTAFAAEKNAKVAWEKIDAGALVVDVRTAEEFAQGHLANAINIPFAEISAAFMSKNIAKDASIVVYCKSGKRSSKAQKSLIEDGYTNTYNGGGYKKLNSYHEGGALGGSLLVLLVLSGLRRKFNA</sequence>
<dbReference type="SUPFAM" id="SSF52821">
    <property type="entry name" value="Rhodanese/Cell cycle control phosphatase"/>
    <property type="match status" value="1"/>
</dbReference>
<accession>A0ABZ0JUP9</accession>
<dbReference type="PANTHER" id="PTHR45431">
    <property type="entry name" value="RHODANESE-LIKE DOMAIN-CONTAINING PROTEIN 15, CHLOROPLASTIC"/>
    <property type="match status" value="1"/>
</dbReference>
<keyword evidence="1" id="KW-0732">Signal</keyword>
<dbReference type="Pfam" id="PF00581">
    <property type="entry name" value="Rhodanese"/>
    <property type="match status" value="1"/>
</dbReference>
<gene>
    <name evidence="3" type="ORF">RGE70_11920</name>
</gene>
<feature type="chain" id="PRO_5046684484" evidence="1">
    <location>
        <begin position="34"/>
        <end position="153"/>
    </location>
</feature>
<dbReference type="EMBL" id="CP136522">
    <property type="protein sequence ID" value="WOT04040.1"/>
    <property type="molecule type" value="Genomic_DNA"/>
</dbReference>
<organism evidence="3 4">
    <name type="scientific">Shewanella youngdeokensis</name>
    <dbReference type="NCBI Taxonomy" id="2999068"/>
    <lineage>
        <taxon>Bacteria</taxon>
        <taxon>Pseudomonadati</taxon>
        <taxon>Pseudomonadota</taxon>
        <taxon>Gammaproteobacteria</taxon>
        <taxon>Alteromonadales</taxon>
        <taxon>Shewanellaceae</taxon>
        <taxon>Shewanella</taxon>
    </lineage>
</organism>
<feature type="domain" description="Rhodanese" evidence="2">
    <location>
        <begin position="45"/>
        <end position="127"/>
    </location>
</feature>
<proteinExistence type="predicted"/>
<dbReference type="InterPro" id="IPR001763">
    <property type="entry name" value="Rhodanese-like_dom"/>
</dbReference>
<dbReference type="PANTHER" id="PTHR45431:SF3">
    <property type="entry name" value="RHODANESE-LIKE DOMAIN-CONTAINING PROTEIN 15, CHLOROPLASTIC"/>
    <property type="match status" value="1"/>
</dbReference>
<name>A0ABZ0JUP9_9GAMM</name>
<evidence type="ECO:0000256" key="1">
    <source>
        <dbReference type="SAM" id="SignalP"/>
    </source>
</evidence>
<dbReference type="InterPro" id="IPR036873">
    <property type="entry name" value="Rhodanese-like_dom_sf"/>
</dbReference>
<evidence type="ECO:0000313" key="4">
    <source>
        <dbReference type="Proteomes" id="UP001529491"/>
    </source>
</evidence>
<reference evidence="3 4" key="1">
    <citation type="submission" date="2023-10" db="EMBL/GenBank/DDBJ databases">
        <title>Complete genome sequence of Shewanella sp. DAU334.</title>
        <authorList>
            <person name="Lee Y.-S."/>
            <person name="Jeong H.-R."/>
            <person name="Hwang E.-J."/>
            <person name="Choi Y.-L."/>
            <person name="Kim G.-D."/>
        </authorList>
    </citation>
    <scope>NUCLEOTIDE SEQUENCE [LARGE SCALE GENOMIC DNA]</scope>
    <source>
        <strain evidence="3 4">DAU334</strain>
    </source>
</reference>
<dbReference type="InterPro" id="IPR052367">
    <property type="entry name" value="Thiosulfate_ST/Rhodanese-like"/>
</dbReference>
<dbReference type="SMART" id="SM00450">
    <property type="entry name" value="RHOD"/>
    <property type="match status" value="1"/>
</dbReference>
<dbReference type="PROSITE" id="PS50206">
    <property type="entry name" value="RHODANESE_3"/>
    <property type="match status" value="1"/>
</dbReference>
<keyword evidence="4" id="KW-1185">Reference proteome</keyword>
<dbReference type="Gene3D" id="3.40.250.10">
    <property type="entry name" value="Rhodanese-like domain"/>
    <property type="match status" value="1"/>
</dbReference>
<evidence type="ECO:0000313" key="3">
    <source>
        <dbReference type="EMBL" id="WOT04040.1"/>
    </source>
</evidence>
<dbReference type="Proteomes" id="UP001529491">
    <property type="component" value="Chromosome"/>
</dbReference>
<evidence type="ECO:0000259" key="2">
    <source>
        <dbReference type="PROSITE" id="PS50206"/>
    </source>
</evidence>
<dbReference type="RefSeq" id="WP_310471669.1">
    <property type="nucleotide sequence ID" value="NZ_CP136522.1"/>
</dbReference>